<dbReference type="ExpressionAtlas" id="A0A1Z5RAD7">
    <property type="expression patterns" value="baseline and differential"/>
</dbReference>
<accession>A0A1Z5RAD7</accession>
<dbReference type="InParanoid" id="A0A1Z5RAD7"/>
<gene>
    <name evidence="1" type="ORF">SORBI_3007G163001</name>
</gene>
<protein>
    <submittedName>
        <fullName evidence="1">Uncharacterized protein</fullName>
    </submittedName>
</protein>
<dbReference type="Proteomes" id="UP000000768">
    <property type="component" value="Chromosome 7"/>
</dbReference>
<name>A0A1Z5RAD7_SORBI</name>
<evidence type="ECO:0000313" key="2">
    <source>
        <dbReference type="Proteomes" id="UP000000768"/>
    </source>
</evidence>
<evidence type="ECO:0000313" key="1">
    <source>
        <dbReference type="EMBL" id="OQU80677.1"/>
    </source>
</evidence>
<dbReference type="Gramene" id="OQU80677">
    <property type="protein sequence ID" value="OQU80677"/>
    <property type="gene ID" value="SORBI_3007G163001"/>
</dbReference>
<organism evidence="1 2">
    <name type="scientific">Sorghum bicolor</name>
    <name type="common">Sorghum</name>
    <name type="synonym">Sorghum vulgare</name>
    <dbReference type="NCBI Taxonomy" id="4558"/>
    <lineage>
        <taxon>Eukaryota</taxon>
        <taxon>Viridiplantae</taxon>
        <taxon>Streptophyta</taxon>
        <taxon>Embryophyta</taxon>
        <taxon>Tracheophyta</taxon>
        <taxon>Spermatophyta</taxon>
        <taxon>Magnoliopsida</taxon>
        <taxon>Liliopsida</taxon>
        <taxon>Poales</taxon>
        <taxon>Poaceae</taxon>
        <taxon>PACMAD clade</taxon>
        <taxon>Panicoideae</taxon>
        <taxon>Andropogonodae</taxon>
        <taxon>Andropogoneae</taxon>
        <taxon>Sorghinae</taxon>
        <taxon>Sorghum</taxon>
    </lineage>
</organism>
<dbReference type="AlphaFoldDB" id="A0A1Z5RAD7"/>
<reference evidence="1 2" key="1">
    <citation type="journal article" date="2009" name="Nature">
        <title>The Sorghum bicolor genome and the diversification of grasses.</title>
        <authorList>
            <person name="Paterson A.H."/>
            <person name="Bowers J.E."/>
            <person name="Bruggmann R."/>
            <person name="Dubchak I."/>
            <person name="Grimwood J."/>
            <person name="Gundlach H."/>
            <person name="Haberer G."/>
            <person name="Hellsten U."/>
            <person name="Mitros T."/>
            <person name="Poliakov A."/>
            <person name="Schmutz J."/>
            <person name="Spannagl M."/>
            <person name="Tang H."/>
            <person name="Wang X."/>
            <person name="Wicker T."/>
            <person name="Bharti A.K."/>
            <person name="Chapman J."/>
            <person name="Feltus F.A."/>
            <person name="Gowik U."/>
            <person name="Grigoriev I.V."/>
            <person name="Lyons E."/>
            <person name="Maher C.A."/>
            <person name="Martis M."/>
            <person name="Narechania A."/>
            <person name="Otillar R.P."/>
            <person name="Penning B.W."/>
            <person name="Salamov A.A."/>
            <person name="Wang Y."/>
            <person name="Zhang L."/>
            <person name="Carpita N.C."/>
            <person name="Freeling M."/>
            <person name="Gingle A.R."/>
            <person name="Hash C.T."/>
            <person name="Keller B."/>
            <person name="Klein P."/>
            <person name="Kresovich S."/>
            <person name="McCann M.C."/>
            <person name="Ming R."/>
            <person name="Peterson D.G."/>
            <person name="Mehboob-ur-Rahman"/>
            <person name="Ware D."/>
            <person name="Westhoff P."/>
            <person name="Mayer K.F."/>
            <person name="Messing J."/>
            <person name="Rokhsar D.S."/>
        </authorList>
    </citation>
    <scope>NUCLEOTIDE SEQUENCE [LARGE SCALE GENOMIC DNA]</scope>
    <source>
        <strain evidence="2">cv. BTx623</strain>
    </source>
</reference>
<dbReference type="EMBL" id="CM000766">
    <property type="protein sequence ID" value="OQU80677.1"/>
    <property type="molecule type" value="Genomic_DNA"/>
</dbReference>
<reference evidence="2" key="2">
    <citation type="journal article" date="2018" name="Plant J.">
        <title>The Sorghum bicolor reference genome: improved assembly, gene annotations, a transcriptome atlas, and signatures of genome organization.</title>
        <authorList>
            <person name="McCormick R.F."/>
            <person name="Truong S.K."/>
            <person name="Sreedasyam A."/>
            <person name="Jenkins J."/>
            <person name="Shu S."/>
            <person name="Sims D."/>
            <person name="Kennedy M."/>
            <person name="Amirebrahimi M."/>
            <person name="Weers B.D."/>
            <person name="McKinley B."/>
            <person name="Mattison A."/>
            <person name="Morishige D.T."/>
            <person name="Grimwood J."/>
            <person name="Schmutz J."/>
            <person name="Mullet J.E."/>
        </authorList>
    </citation>
    <scope>NUCLEOTIDE SEQUENCE [LARGE SCALE GENOMIC DNA]</scope>
    <source>
        <strain evidence="2">cv. BTx623</strain>
    </source>
</reference>
<sequence>MGGARRSPRSPPSSVQPPQCLLLLGSLCFFARRNPKCLFGGGDSGGGEARRVDLPVTHFPPSSHGCSPRGFEFNRLARTPLGNGQHHIPSNQIGTRYILLHSSMPFGTRFLFLSTVYAGQHGIHLNILRY</sequence>
<keyword evidence="2" id="KW-1185">Reference proteome</keyword>
<proteinExistence type="predicted"/>